<dbReference type="AlphaFoldDB" id="A0A9Q0M6L2"/>
<organism evidence="3 4">
    <name type="scientific">Blomia tropicalis</name>
    <name type="common">Mite</name>
    <dbReference type="NCBI Taxonomy" id="40697"/>
    <lineage>
        <taxon>Eukaryota</taxon>
        <taxon>Metazoa</taxon>
        <taxon>Ecdysozoa</taxon>
        <taxon>Arthropoda</taxon>
        <taxon>Chelicerata</taxon>
        <taxon>Arachnida</taxon>
        <taxon>Acari</taxon>
        <taxon>Acariformes</taxon>
        <taxon>Sarcoptiformes</taxon>
        <taxon>Astigmata</taxon>
        <taxon>Glycyphagoidea</taxon>
        <taxon>Echimyopodidae</taxon>
        <taxon>Blomia</taxon>
    </lineage>
</organism>
<name>A0A9Q0M6L2_BLOTA</name>
<dbReference type="Pfam" id="PF01344">
    <property type="entry name" value="Kelch_1"/>
    <property type="match status" value="1"/>
</dbReference>
<dbReference type="EMBL" id="JAPWDV010000002">
    <property type="protein sequence ID" value="KAJ6219523.1"/>
    <property type="molecule type" value="Genomic_DNA"/>
</dbReference>
<evidence type="ECO:0000259" key="2">
    <source>
        <dbReference type="PROSITE" id="PS50181"/>
    </source>
</evidence>
<dbReference type="Gene3D" id="2.120.10.80">
    <property type="entry name" value="Kelch-type beta propeller"/>
    <property type="match status" value="1"/>
</dbReference>
<evidence type="ECO:0000313" key="4">
    <source>
        <dbReference type="Proteomes" id="UP001142055"/>
    </source>
</evidence>
<dbReference type="SUPFAM" id="SSF81383">
    <property type="entry name" value="F-box domain"/>
    <property type="match status" value="1"/>
</dbReference>
<dbReference type="Proteomes" id="UP001142055">
    <property type="component" value="Chromosome 2"/>
</dbReference>
<dbReference type="GO" id="GO:0019005">
    <property type="term" value="C:SCF ubiquitin ligase complex"/>
    <property type="evidence" value="ECO:0007669"/>
    <property type="project" value="TreeGrafter"/>
</dbReference>
<dbReference type="PANTHER" id="PTHR46432:SF1">
    <property type="entry name" value="F-BOX ONLY PROTEIN 42"/>
    <property type="match status" value="1"/>
</dbReference>
<dbReference type="SUPFAM" id="SSF117281">
    <property type="entry name" value="Kelch motif"/>
    <property type="match status" value="1"/>
</dbReference>
<evidence type="ECO:0000256" key="1">
    <source>
        <dbReference type="ARBA" id="ARBA00022441"/>
    </source>
</evidence>
<proteinExistence type="predicted"/>
<dbReference type="InterPro" id="IPR006652">
    <property type="entry name" value="Kelch_1"/>
</dbReference>
<dbReference type="CDD" id="cd09917">
    <property type="entry name" value="F-box_SF"/>
    <property type="match status" value="1"/>
</dbReference>
<keyword evidence="1" id="KW-0880">Kelch repeat</keyword>
<protein>
    <recommendedName>
        <fullName evidence="2">F-box domain-containing protein</fullName>
    </recommendedName>
</protein>
<sequence length="558" mass="65221">MELVSGSTHPKKKFGNIKYSYKQFKSNKCIDDLPALVIEYILSHFPIYDVLRLRFVSRYWNKTILGYLEKADKSFVHNLNSYNVQWVSVKEVVEDFNQSGQTELSLATNKSRARCVPKMSPRFHHCAVNVQNSMYIFGGCVSRSTAYNDLWRFDGETKKWYRIISGGTHPLPRLFCSFTYYERRDETTSNRLNRYIVLFGGILFDEKLDIKERLLSTIHLYDIDEKCWNLVKINGEQLFSGNHSAVILGDELIVFNGLRLMKQREVESHEIYIFDLKNYTWRQQKTQITSGTFVRTPIDSYRNQPLVRRKMVQTPFVIDNHNILYIYASNNTNVLYLNAFLLKRSFCGEPNCGKCVKFDETGESKLNHNEDLPWQWVQVDISKSGLDGVEFSNGGQFCKIGNLLAYLTVKNVPILNHPFITPINVWPQLVRQQVSHINKRQLHEVRIKNLDIYREYYNNSRNNRFRIQSDAFTPKRQTLQLRLLDTSKIIGENRIFKLENDHMMDCSVSPEVFSCYSLVSTDKSILLFGGYLVDQTRGIELVSNKVFMIMSKPKRELH</sequence>
<comment type="caution">
    <text evidence="3">The sequence shown here is derived from an EMBL/GenBank/DDBJ whole genome shotgun (WGS) entry which is preliminary data.</text>
</comment>
<dbReference type="InterPro" id="IPR015915">
    <property type="entry name" value="Kelch-typ_b-propeller"/>
</dbReference>
<dbReference type="InterPro" id="IPR052821">
    <property type="entry name" value="F-box_only_SRC"/>
</dbReference>
<evidence type="ECO:0000313" key="3">
    <source>
        <dbReference type="EMBL" id="KAJ6219523.1"/>
    </source>
</evidence>
<dbReference type="InterPro" id="IPR036047">
    <property type="entry name" value="F-box-like_dom_sf"/>
</dbReference>
<feature type="domain" description="F-box" evidence="2">
    <location>
        <begin position="27"/>
        <end position="78"/>
    </location>
</feature>
<dbReference type="InterPro" id="IPR001810">
    <property type="entry name" value="F-box_dom"/>
</dbReference>
<dbReference type="Pfam" id="PF00646">
    <property type="entry name" value="F-box"/>
    <property type="match status" value="1"/>
</dbReference>
<dbReference type="OMA" id="QFCKIGN"/>
<reference evidence="3" key="1">
    <citation type="submission" date="2022-12" db="EMBL/GenBank/DDBJ databases">
        <title>Genome assemblies of Blomia tropicalis.</title>
        <authorList>
            <person name="Cui Y."/>
        </authorList>
    </citation>
    <scope>NUCLEOTIDE SEQUENCE</scope>
    <source>
        <tissue evidence="3">Adult mites</tissue>
    </source>
</reference>
<keyword evidence="4" id="KW-1185">Reference proteome</keyword>
<accession>A0A9Q0M6L2</accession>
<dbReference type="PANTHER" id="PTHR46432">
    <property type="entry name" value="F-BOX ONLY PROTEIN 42"/>
    <property type="match status" value="1"/>
</dbReference>
<dbReference type="SMART" id="SM00256">
    <property type="entry name" value="FBOX"/>
    <property type="match status" value="1"/>
</dbReference>
<dbReference type="GO" id="GO:1990756">
    <property type="term" value="F:ubiquitin-like ligase-substrate adaptor activity"/>
    <property type="evidence" value="ECO:0007669"/>
    <property type="project" value="TreeGrafter"/>
</dbReference>
<dbReference type="PROSITE" id="PS50181">
    <property type="entry name" value="FBOX"/>
    <property type="match status" value="1"/>
</dbReference>
<gene>
    <name evidence="3" type="ORF">RDWZM_005335</name>
</gene>